<feature type="transmembrane region" description="Helical" evidence="1">
    <location>
        <begin position="12"/>
        <end position="38"/>
    </location>
</feature>
<evidence type="ECO:0000256" key="1">
    <source>
        <dbReference type="SAM" id="Phobius"/>
    </source>
</evidence>
<evidence type="ECO:0000313" key="3">
    <source>
        <dbReference type="Proteomes" id="UP000254156"/>
    </source>
</evidence>
<keyword evidence="1" id="KW-1133">Transmembrane helix</keyword>
<keyword evidence="1" id="KW-0812">Transmembrane</keyword>
<dbReference type="Proteomes" id="UP000254156">
    <property type="component" value="Unassembled WGS sequence"/>
</dbReference>
<sequence length="45" mass="5309">MIVMKMGFISFLFTYLLFLVSLHYGNYSVILFALIFLITKIYCYG</sequence>
<dbReference type="AlphaFoldDB" id="A0A379EC05"/>
<name>A0A379EC05_9PORP</name>
<keyword evidence="1" id="KW-0472">Membrane</keyword>
<dbReference type="EMBL" id="UGTF01000002">
    <property type="protein sequence ID" value="SUB89921.1"/>
    <property type="molecule type" value="Genomic_DNA"/>
</dbReference>
<proteinExistence type="predicted"/>
<reference evidence="2 3" key="1">
    <citation type="submission" date="2018-06" db="EMBL/GenBank/DDBJ databases">
        <authorList>
            <consortium name="Pathogen Informatics"/>
            <person name="Doyle S."/>
        </authorList>
    </citation>
    <scope>NUCLEOTIDE SEQUENCE [LARGE SCALE GENOMIC DNA]</scope>
    <source>
        <strain evidence="2 3">NCTC11632</strain>
    </source>
</reference>
<gene>
    <name evidence="2" type="ORF">NCTC11632_02052</name>
</gene>
<accession>A0A379EC05</accession>
<protein>
    <submittedName>
        <fullName evidence="2">Uncharacterized protein</fullName>
    </submittedName>
</protein>
<organism evidence="2 3">
    <name type="scientific">Porphyromonas macacae</name>
    <dbReference type="NCBI Taxonomy" id="28115"/>
    <lineage>
        <taxon>Bacteria</taxon>
        <taxon>Pseudomonadati</taxon>
        <taxon>Bacteroidota</taxon>
        <taxon>Bacteroidia</taxon>
        <taxon>Bacteroidales</taxon>
        <taxon>Porphyromonadaceae</taxon>
        <taxon>Porphyromonas</taxon>
    </lineage>
</organism>
<evidence type="ECO:0000313" key="2">
    <source>
        <dbReference type="EMBL" id="SUB89921.1"/>
    </source>
</evidence>